<dbReference type="Proteomes" id="UP000228533">
    <property type="component" value="Unassembled WGS sequence"/>
</dbReference>
<dbReference type="EMBL" id="PFAM01000004">
    <property type="protein sequence ID" value="PIT96397.1"/>
    <property type="molecule type" value="Genomic_DNA"/>
</dbReference>
<sequence>MKTSRRYIYAAGLSVGMIMTLVSVLVSFQMIVYLENGGSLFLVILASLTSGLTVGSVITYIIHKMS</sequence>
<reference evidence="3" key="1">
    <citation type="submission" date="2017-09" db="EMBL/GenBank/DDBJ databases">
        <title>Depth-based differentiation of microbial function through sediment-hosted aquifers and enrichment of novel symbionts in the deep terrestrial subsurface.</title>
        <authorList>
            <person name="Probst A.J."/>
            <person name="Ladd B."/>
            <person name="Jarett J.K."/>
            <person name="Geller-Mcgrath D.E."/>
            <person name="Sieber C.M.K."/>
            <person name="Emerson J.B."/>
            <person name="Anantharaman K."/>
            <person name="Thomas B.C."/>
            <person name="Malmstrom R."/>
            <person name="Stieglmeier M."/>
            <person name="Klingl A."/>
            <person name="Woyke T."/>
            <person name="Ryan C.M."/>
            <person name="Banfield J.F."/>
        </authorList>
    </citation>
    <scope>NUCLEOTIDE SEQUENCE [LARGE SCALE GENOMIC DNA]</scope>
</reference>
<keyword evidence="1" id="KW-0812">Transmembrane</keyword>
<feature type="transmembrane region" description="Helical" evidence="1">
    <location>
        <begin position="7"/>
        <end position="34"/>
    </location>
</feature>
<feature type="transmembrane region" description="Helical" evidence="1">
    <location>
        <begin position="40"/>
        <end position="62"/>
    </location>
</feature>
<proteinExistence type="predicted"/>
<protein>
    <submittedName>
        <fullName evidence="2">Uncharacterized protein</fullName>
    </submittedName>
</protein>
<organism evidence="2 3">
    <name type="scientific">Candidatus Falkowbacteria bacterium CG10_big_fil_rev_8_21_14_0_10_37_14</name>
    <dbReference type="NCBI Taxonomy" id="1974561"/>
    <lineage>
        <taxon>Bacteria</taxon>
        <taxon>Candidatus Falkowiibacteriota</taxon>
    </lineage>
</organism>
<evidence type="ECO:0000313" key="2">
    <source>
        <dbReference type="EMBL" id="PIT96397.1"/>
    </source>
</evidence>
<dbReference type="AlphaFoldDB" id="A0A2M6WUD4"/>
<comment type="caution">
    <text evidence="2">The sequence shown here is derived from an EMBL/GenBank/DDBJ whole genome shotgun (WGS) entry which is preliminary data.</text>
</comment>
<gene>
    <name evidence="2" type="ORF">COT94_00340</name>
</gene>
<evidence type="ECO:0000256" key="1">
    <source>
        <dbReference type="SAM" id="Phobius"/>
    </source>
</evidence>
<keyword evidence="1" id="KW-1133">Transmembrane helix</keyword>
<accession>A0A2M6WUD4</accession>
<keyword evidence="1" id="KW-0472">Membrane</keyword>
<evidence type="ECO:0000313" key="3">
    <source>
        <dbReference type="Proteomes" id="UP000228533"/>
    </source>
</evidence>
<name>A0A2M6WUD4_9BACT</name>